<evidence type="ECO:0000313" key="4">
    <source>
        <dbReference type="Proteomes" id="UP001190465"/>
    </source>
</evidence>
<accession>A0ABM9LV05</accession>
<dbReference type="RefSeq" id="WP_308478304.1">
    <property type="nucleotide sequence ID" value="NZ_OY726397.1"/>
</dbReference>
<feature type="transmembrane region" description="Helical" evidence="2">
    <location>
        <begin position="63"/>
        <end position="82"/>
    </location>
</feature>
<feature type="transmembrane region" description="Helical" evidence="2">
    <location>
        <begin position="21"/>
        <end position="43"/>
    </location>
</feature>
<evidence type="ECO:0008006" key="5">
    <source>
        <dbReference type="Google" id="ProtNLM"/>
    </source>
</evidence>
<sequence>MKTYETPARPRGGRFHIPRSRGAASGLLLVLLGLWGALIPFIGPYFDFAYSPDRPWVWTDARGWLEVLPGAVAVLGGLILIMTRNRATATFGGWLAVAAGVWFIVGRAFAMTLNIGEIGVPAAATPAKTVALELAYFSALGAFVVFLGAAALGRLSVRSVRDLQYAERRLEVDHGESDAAHREAVVTREEPPTERNGESVPEPTTRRARPSLRHRLSDRFGRHHTPVPH</sequence>
<name>A0ABM9LV05_9MYCO</name>
<gene>
    <name evidence="3" type="ORF">MU0053_002860</name>
</gene>
<organism evidence="3 4">
    <name type="scientific">[Mycobacterium] burgundiense</name>
    <dbReference type="NCBI Taxonomy" id="3064286"/>
    <lineage>
        <taxon>Bacteria</taxon>
        <taxon>Bacillati</taxon>
        <taxon>Actinomycetota</taxon>
        <taxon>Actinomycetes</taxon>
        <taxon>Mycobacteriales</taxon>
        <taxon>Mycobacteriaceae</taxon>
        <taxon>Mycolicibacterium</taxon>
    </lineage>
</organism>
<proteinExistence type="predicted"/>
<keyword evidence="2" id="KW-0472">Membrane</keyword>
<feature type="transmembrane region" description="Helical" evidence="2">
    <location>
        <begin position="94"/>
        <end position="115"/>
    </location>
</feature>
<feature type="transmembrane region" description="Helical" evidence="2">
    <location>
        <begin position="135"/>
        <end position="155"/>
    </location>
</feature>
<protein>
    <recommendedName>
        <fullName evidence="5">Secreted protein</fullName>
    </recommendedName>
</protein>
<keyword evidence="2" id="KW-1133">Transmembrane helix</keyword>
<feature type="compositionally biased region" description="Basic and acidic residues" evidence="1">
    <location>
        <begin position="174"/>
        <end position="197"/>
    </location>
</feature>
<dbReference type="Proteomes" id="UP001190465">
    <property type="component" value="Chromosome"/>
</dbReference>
<keyword evidence="2" id="KW-0812">Transmembrane</keyword>
<evidence type="ECO:0000313" key="3">
    <source>
        <dbReference type="EMBL" id="CAJ1505141.1"/>
    </source>
</evidence>
<keyword evidence="4" id="KW-1185">Reference proteome</keyword>
<dbReference type="EMBL" id="OY726397">
    <property type="protein sequence ID" value="CAJ1505141.1"/>
    <property type="molecule type" value="Genomic_DNA"/>
</dbReference>
<evidence type="ECO:0000256" key="1">
    <source>
        <dbReference type="SAM" id="MobiDB-lite"/>
    </source>
</evidence>
<reference evidence="3 4" key="1">
    <citation type="submission" date="2023-08" db="EMBL/GenBank/DDBJ databases">
        <authorList>
            <person name="Folkvardsen B D."/>
            <person name="Norman A."/>
        </authorList>
    </citation>
    <scope>NUCLEOTIDE SEQUENCE [LARGE SCALE GENOMIC DNA]</scope>
    <source>
        <strain evidence="3 4">Mu0053</strain>
    </source>
</reference>
<feature type="region of interest" description="Disordered" evidence="1">
    <location>
        <begin position="174"/>
        <end position="229"/>
    </location>
</feature>
<evidence type="ECO:0000256" key="2">
    <source>
        <dbReference type="SAM" id="Phobius"/>
    </source>
</evidence>